<organism evidence="4 5">
    <name type="scientific">Priestia endophytica DSM 13796</name>
    <dbReference type="NCBI Taxonomy" id="1121089"/>
    <lineage>
        <taxon>Bacteria</taxon>
        <taxon>Bacillati</taxon>
        <taxon>Bacillota</taxon>
        <taxon>Bacilli</taxon>
        <taxon>Bacillales</taxon>
        <taxon>Bacillaceae</taxon>
        <taxon>Priestia</taxon>
    </lineage>
</organism>
<proteinExistence type="inferred from homology"/>
<comment type="similarity">
    <text evidence="1">Belongs to the peptidase M20 family.</text>
</comment>
<dbReference type="EMBL" id="FOXX01000008">
    <property type="protein sequence ID" value="SFQ74896.1"/>
    <property type="molecule type" value="Genomic_DNA"/>
</dbReference>
<dbReference type="InterPro" id="IPR010158">
    <property type="entry name" value="Amidase_Cbmase"/>
</dbReference>
<dbReference type="NCBIfam" id="TIGR01879">
    <property type="entry name" value="hydantase"/>
    <property type="match status" value="1"/>
</dbReference>
<evidence type="ECO:0000256" key="1">
    <source>
        <dbReference type="ARBA" id="ARBA00006153"/>
    </source>
</evidence>
<dbReference type="Gene3D" id="3.40.630.10">
    <property type="entry name" value="Zn peptidases"/>
    <property type="match status" value="1"/>
</dbReference>
<evidence type="ECO:0000256" key="2">
    <source>
        <dbReference type="ARBA" id="ARBA00022801"/>
    </source>
</evidence>
<gene>
    <name evidence="4" type="ORF">SAMN02745910_03170</name>
</gene>
<sequence length="415" mass="46218">MNGLNINQKRLLQSIKESSAIGATPNGGLHRLALSIDDQQMRNLLINWFEKEGLSIRVDDFGNMYGRREGKHHHQMPVVIGSHLDTQPCGGRFDGILGVLAALEVVRSLNEANVQTDCPIEIINFTNEEGARFEPPMLGSGGLCGVFEKDFIYSRQDKDGIKFHDALSDIGYKGLKENRLQKAEYFIELHIEQGPILEEEQLEIGVVEGIQGISWISITVEGEMNHAGPTPMENRKDAVVAAAKMIESIDKLAQEYEGLKTTVGQLNVYPNVPNVISGKVEFIVDIRHEEDEQRERALEVMKQQLSTISGLCNVELTFHTSWENDSVTFSEKVIETISKCAEKRNLSTKRMFSGPGHDAKYMAEIAKTGMIFVPSHRGISHNEEEFTRDDDLVNGANLLLDVVCQLSGAKTPKTI</sequence>
<dbReference type="GeneID" id="93711784"/>
<dbReference type="RefSeq" id="WP_061805676.1">
    <property type="nucleotide sequence ID" value="NZ_FOXX01000008.1"/>
</dbReference>
<dbReference type="InterPro" id="IPR011650">
    <property type="entry name" value="Peptidase_M20_dimer"/>
</dbReference>
<dbReference type="CDD" id="cd03884">
    <property type="entry name" value="M20_bAS"/>
    <property type="match status" value="1"/>
</dbReference>
<dbReference type="Pfam" id="PF07687">
    <property type="entry name" value="M20_dimer"/>
    <property type="match status" value="1"/>
</dbReference>
<dbReference type="PANTHER" id="PTHR32494:SF5">
    <property type="entry name" value="ALLANTOATE AMIDOHYDROLASE"/>
    <property type="match status" value="1"/>
</dbReference>
<dbReference type="PIRSF" id="PIRSF001235">
    <property type="entry name" value="Amidase_carbamoylase"/>
    <property type="match status" value="1"/>
</dbReference>
<evidence type="ECO:0000313" key="5">
    <source>
        <dbReference type="Proteomes" id="UP000182762"/>
    </source>
</evidence>
<dbReference type="SUPFAM" id="SSF53187">
    <property type="entry name" value="Zn-dependent exopeptidases"/>
    <property type="match status" value="1"/>
</dbReference>
<dbReference type="InterPro" id="IPR036264">
    <property type="entry name" value="Bact_exopeptidase_dim_dom"/>
</dbReference>
<keyword evidence="2 4" id="KW-0378">Hydrolase</keyword>
<dbReference type="Proteomes" id="UP000182762">
    <property type="component" value="Unassembled WGS sequence"/>
</dbReference>
<dbReference type="Pfam" id="PF01546">
    <property type="entry name" value="Peptidase_M20"/>
    <property type="match status" value="1"/>
</dbReference>
<dbReference type="Gene3D" id="3.30.70.360">
    <property type="match status" value="1"/>
</dbReference>
<dbReference type="NCBIfam" id="NF006771">
    <property type="entry name" value="PRK09290.1-5"/>
    <property type="match status" value="1"/>
</dbReference>
<dbReference type="PANTHER" id="PTHR32494">
    <property type="entry name" value="ALLANTOATE DEIMINASE-RELATED"/>
    <property type="match status" value="1"/>
</dbReference>
<dbReference type="SUPFAM" id="SSF55031">
    <property type="entry name" value="Bacterial exopeptidase dimerisation domain"/>
    <property type="match status" value="1"/>
</dbReference>
<comment type="caution">
    <text evidence="4">The sequence shown here is derived from an EMBL/GenBank/DDBJ whole genome shotgun (WGS) entry which is preliminary data.</text>
</comment>
<dbReference type="NCBIfam" id="NF006769">
    <property type="entry name" value="PRK09290.1-3"/>
    <property type="match status" value="1"/>
</dbReference>
<evidence type="ECO:0000313" key="4">
    <source>
        <dbReference type="EMBL" id="SFQ74896.1"/>
    </source>
</evidence>
<keyword evidence="5" id="KW-1185">Reference proteome</keyword>
<protein>
    <submittedName>
        <fullName evidence="4">N-carbamoyl-L-amino-acid hydrolase</fullName>
    </submittedName>
</protein>
<dbReference type="GO" id="GO:0016787">
    <property type="term" value="F:hydrolase activity"/>
    <property type="evidence" value="ECO:0007669"/>
    <property type="project" value="UniProtKB-KW"/>
</dbReference>
<feature type="domain" description="Peptidase M20 dimerisation" evidence="3">
    <location>
        <begin position="210"/>
        <end position="307"/>
    </location>
</feature>
<reference evidence="4 5" key="1">
    <citation type="submission" date="2016-10" db="EMBL/GenBank/DDBJ databases">
        <authorList>
            <person name="Varghese N."/>
            <person name="Submissions S."/>
        </authorList>
    </citation>
    <scope>NUCLEOTIDE SEQUENCE [LARGE SCALE GENOMIC DNA]</scope>
    <source>
        <strain evidence="4 5">DSM 13796</strain>
    </source>
</reference>
<name>A0A1I6B1T6_9BACI</name>
<evidence type="ECO:0000259" key="3">
    <source>
        <dbReference type="Pfam" id="PF07687"/>
    </source>
</evidence>
<dbReference type="InterPro" id="IPR002933">
    <property type="entry name" value="Peptidase_M20"/>
</dbReference>
<accession>A0A1I6B1T6</accession>